<keyword evidence="10 12" id="KW-0496">Mitochondrion</keyword>
<keyword evidence="6" id="KW-0812">Transmembrane</keyword>
<feature type="region of interest" description="Disordered" evidence="13">
    <location>
        <begin position="109"/>
        <end position="193"/>
    </location>
</feature>
<comment type="similarity">
    <text evidence="3 12">Belongs to the UQCRQ/QCR8 family.</text>
</comment>
<reference evidence="15 16" key="1">
    <citation type="journal article" date="2016" name="Front. Microbiol.">
        <title>Genome and transcriptome sequences reveal the specific parasitism of the nematophagous Purpureocillium lilacinum 36-1.</title>
        <authorList>
            <person name="Xie J."/>
            <person name="Li S."/>
            <person name="Mo C."/>
            <person name="Xiao X."/>
            <person name="Peng D."/>
            <person name="Wang G."/>
            <person name="Xiao Y."/>
        </authorList>
    </citation>
    <scope>NUCLEOTIDE SEQUENCE [LARGE SCALE GENOMIC DNA]</scope>
    <source>
        <strain evidence="15 16">36-1</strain>
    </source>
</reference>
<evidence type="ECO:0000256" key="2">
    <source>
        <dbReference type="ARBA" id="ARBA00007337"/>
    </source>
</evidence>
<organism evidence="15 16">
    <name type="scientific">Purpureocillium lilacinum</name>
    <name type="common">Paecilomyces lilacinus</name>
    <dbReference type="NCBI Taxonomy" id="33203"/>
    <lineage>
        <taxon>Eukaryota</taxon>
        <taxon>Fungi</taxon>
        <taxon>Dikarya</taxon>
        <taxon>Ascomycota</taxon>
        <taxon>Pezizomycotina</taxon>
        <taxon>Sordariomycetes</taxon>
        <taxon>Hypocreomycetidae</taxon>
        <taxon>Hypocreales</taxon>
        <taxon>Ophiocordycipitaceae</taxon>
        <taxon>Purpureocillium</taxon>
    </lineage>
</organism>
<feature type="compositionally biased region" description="Basic and acidic residues" evidence="13">
    <location>
        <begin position="153"/>
        <end position="168"/>
    </location>
</feature>
<evidence type="ECO:0000256" key="8">
    <source>
        <dbReference type="ARBA" id="ARBA00022982"/>
    </source>
</evidence>
<evidence type="ECO:0000256" key="10">
    <source>
        <dbReference type="ARBA" id="ARBA00023128"/>
    </source>
</evidence>
<evidence type="ECO:0000256" key="6">
    <source>
        <dbReference type="ARBA" id="ARBA00022692"/>
    </source>
</evidence>
<keyword evidence="9" id="KW-1133">Transmembrane helix</keyword>
<dbReference type="InterPro" id="IPR004037">
    <property type="entry name" value="Ribosomal_eL8-like_CS"/>
</dbReference>
<comment type="similarity">
    <text evidence="2">Belongs to the eukaryotic ribosomal protein eL8 family.</text>
</comment>
<evidence type="ECO:0000256" key="9">
    <source>
        <dbReference type="ARBA" id="ARBA00022989"/>
    </source>
</evidence>
<dbReference type="InterPro" id="IPR004205">
    <property type="entry name" value="Cyt_bc1_su8"/>
</dbReference>
<feature type="compositionally biased region" description="Acidic residues" evidence="13">
    <location>
        <begin position="181"/>
        <end position="190"/>
    </location>
</feature>
<evidence type="ECO:0000256" key="4">
    <source>
        <dbReference type="ARBA" id="ARBA00022448"/>
    </source>
</evidence>
<keyword evidence="5 12" id="KW-0679">Respiratory chain</keyword>
<sequence>MRPTQPLRASGAPDYRIGTYLGGWGSFGGSKQKGVVTYGVAANRQNPFAGAVHDAIFNTFRRTKAQIFYWLPPLVAGYYLMNWATERNHYLQSKAGRAEFADVEELYTHRRPETEAMAAERPDKKDKKEKKEKRASDETGVSKSKKDKKEKKEKKDKLAAALEEKLQKDAAAQSAGKAAADEDSDMEEAKEELPLERTVVPFAVPVADEKGMKKVYKTIRKAAKNGTLKRGVKEVVKTLRKSSPSAPGYTGFPGVVVIAGDISPQDVISHIPVLCEDHNVPFIFVTSRAELGASAKTKRPTSVVMIMEKADGKKKAAAKKDEKDDDEGEGFGEAYASLVKYAQKEYTKQAFWAKGESKA</sequence>
<keyword evidence="7 12" id="KW-0999">Mitochondrion inner membrane</keyword>
<comment type="subunit">
    <text evidence="12">Component of the ubiquinol-cytochrome c oxidoreductase (cytochrome b-c1 complex, complex III, CIII), a multisubunit enzyme composed of 3 respiratory subunits cytochrome b, cytochrome c1 and Rieske protein, 2 core protein subunits, and additional low-molecular weight protein subunits. The complex exists as an obligatory dimer and forms supercomplexes (SCs) in the inner mitochondrial membrane with cytochrome c oxidase (complex IV, CIV).</text>
</comment>
<dbReference type="EMBL" id="LCWV01000027">
    <property type="protein sequence ID" value="PWI66133.1"/>
    <property type="molecule type" value="Genomic_DNA"/>
</dbReference>
<feature type="compositionally biased region" description="Basic residues" evidence="13">
    <location>
        <begin position="143"/>
        <end position="152"/>
    </location>
</feature>
<dbReference type="GO" id="GO:0042254">
    <property type="term" value="P:ribosome biogenesis"/>
    <property type="evidence" value="ECO:0007669"/>
    <property type="project" value="InterPro"/>
</dbReference>
<dbReference type="SUPFAM" id="SSF81508">
    <property type="entry name" value="Ubiquinone-binding protein QP-C of cytochrome bc1 complex (Ubiquinol-cytochrome c reductase)"/>
    <property type="match status" value="1"/>
</dbReference>
<dbReference type="Pfam" id="PF02939">
    <property type="entry name" value="UcrQ"/>
    <property type="match status" value="1"/>
</dbReference>
<gene>
    <name evidence="15" type="ORF">PCL_05351</name>
</gene>
<dbReference type="PANTHER" id="PTHR12119:SF2">
    <property type="entry name" value="CYTOCHROME B-C1 COMPLEX SUBUNIT 8"/>
    <property type="match status" value="1"/>
</dbReference>
<comment type="caution">
    <text evidence="15">The sequence shown here is derived from an EMBL/GenBank/DDBJ whole genome shotgun (WGS) entry which is preliminary data.</text>
</comment>
<evidence type="ECO:0000313" key="15">
    <source>
        <dbReference type="EMBL" id="PWI66133.1"/>
    </source>
</evidence>
<protein>
    <recommendedName>
        <fullName evidence="12">Cytochrome b-c1 complex subunit 8</fullName>
    </recommendedName>
    <alternativeName>
        <fullName evidence="12">Complex III subunit 8</fullName>
    </alternativeName>
</protein>
<name>A0A2U3DV56_PURLI</name>
<evidence type="ECO:0000256" key="3">
    <source>
        <dbReference type="ARBA" id="ARBA00007668"/>
    </source>
</evidence>
<dbReference type="PROSITE" id="PS01082">
    <property type="entry name" value="RIBOSOMAL_L7AE"/>
    <property type="match status" value="1"/>
</dbReference>
<dbReference type="GO" id="GO:0006122">
    <property type="term" value="P:mitochondrial electron transport, ubiquinol to cytochrome c"/>
    <property type="evidence" value="ECO:0007669"/>
    <property type="project" value="UniProtKB-UniRule"/>
</dbReference>
<dbReference type="Gene3D" id="1.20.5.210">
    <property type="entry name" value="Cytochrome b-c1 complex subunit 8"/>
    <property type="match status" value="1"/>
</dbReference>
<dbReference type="GO" id="GO:1990904">
    <property type="term" value="C:ribonucleoprotein complex"/>
    <property type="evidence" value="ECO:0007669"/>
    <property type="project" value="InterPro"/>
</dbReference>
<evidence type="ECO:0000256" key="12">
    <source>
        <dbReference type="RuleBase" id="RU368118"/>
    </source>
</evidence>
<evidence type="ECO:0000256" key="11">
    <source>
        <dbReference type="ARBA" id="ARBA00023136"/>
    </source>
</evidence>
<evidence type="ECO:0000256" key="7">
    <source>
        <dbReference type="ARBA" id="ARBA00022792"/>
    </source>
</evidence>
<dbReference type="InterPro" id="IPR004038">
    <property type="entry name" value="Ribosomal_eL8/eL30/eS12/Gad45"/>
</dbReference>
<evidence type="ECO:0000256" key="13">
    <source>
        <dbReference type="SAM" id="MobiDB-lite"/>
    </source>
</evidence>
<dbReference type="Proteomes" id="UP000245956">
    <property type="component" value="Unassembled WGS sequence"/>
</dbReference>
<evidence type="ECO:0000256" key="1">
    <source>
        <dbReference type="ARBA" id="ARBA00004434"/>
    </source>
</evidence>
<keyword evidence="4 12" id="KW-0813">Transport</keyword>
<feature type="domain" description="Ribosomal protein eL8/eL30/eS12/Gadd45" evidence="14">
    <location>
        <begin position="213"/>
        <end position="312"/>
    </location>
</feature>
<keyword evidence="11" id="KW-0472">Membrane</keyword>
<comment type="function">
    <text evidence="12">Component of the ubiquinol-cytochrome c oxidoreductase, a multisubunit transmembrane complex that is part of the mitochondrial electron transport chain which drives oxidative phosphorylation. The complex plays an important role in the uptake of multiple carbon sources present in different host niches.</text>
</comment>
<dbReference type="InterPro" id="IPR029064">
    <property type="entry name" value="Ribosomal_eL30-like_sf"/>
</dbReference>
<dbReference type="SUPFAM" id="SSF55315">
    <property type="entry name" value="L30e-like"/>
    <property type="match status" value="1"/>
</dbReference>
<proteinExistence type="inferred from homology"/>
<feature type="compositionally biased region" description="Basic and acidic residues" evidence="13">
    <location>
        <begin position="109"/>
        <end position="126"/>
    </location>
</feature>
<dbReference type="Pfam" id="PF01248">
    <property type="entry name" value="Ribosomal_L7Ae"/>
    <property type="match status" value="1"/>
</dbReference>
<evidence type="ECO:0000313" key="16">
    <source>
        <dbReference type="Proteomes" id="UP000245956"/>
    </source>
</evidence>
<dbReference type="PANTHER" id="PTHR12119">
    <property type="entry name" value="UBIQUINOL-CYTOCHROME C REDUCTASE COMPLEX UBIQUINONE-BINDING PROTEIN QP-C"/>
    <property type="match status" value="1"/>
</dbReference>
<accession>A0A2U3DV56</accession>
<dbReference type="GO" id="GO:0005743">
    <property type="term" value="C:mitochondrial inner membrane"/>
    <property type="evidence" value="ECO:0007669"/>
    <property type="project" value="UniProtKB-SubCell"/>
</dbReference>
<dbReference type="AlphaFoldDB" id="A0A2U3DV56"/>
<dbReference type="GO" id="GO:0045275">
    <property type="term" value="C:respiratory chain complex III"/>
    <property type="evidence" value="ECO:0007669"/>
    <property type="project" value="UniProtKB-UniRule"/>
</dbReference>
<feature type="compositionally biased region" description="Low complexity" evidence="13">
    <location>
        <begin position="169"/>
        <end position="178"/>
    </location>
</feature>
<evidence type="ECO:0000256" key="5">
    <source>
        <dbReference type="ARBA" id="ARBA00022660"/>
    </source>
</evidence>
<dbReference type="InterPro" id="IPR036642">
    <property type="entry name" value="Cyt_bc1_su8_sf"/>
</dbReference>
<dbReference type="Gene3D" id="3.30.1330.30">
    <property type="match status" value="1"/>
</dbReference>
<dbReference type="FunFam" id="1.20.5.210:FF:000001">
    <property type="entry name" value="Cytochrome b-c1 complex subunit 8"/>
    <property type="match status" value="1"/>
</dbReference>
<evidence type="ECO:0000259" key="14">
    <source>
        <dbReference type="Pfam" id="PF01248"/>
    </source>
</evidence>
<comment type="subcellular location">
    <subcellularLocation>
        <location evidence="1 12">Mitochondrion inner membrane</location>
        <topology evidence="1 12">Single-pass membrane protein</topology>
    </subcellularLocation>
</comment>
<keyword evidence="8 12" id="KW-0249">Electron transport</keyword>